<feature type="compositionally biased region" description="Basic and acidic residues" evidence="1">
    <location>
        <begin position="1"/>
        <end position="11"/>
    </location>
</feature>
<protein>
    <recommendedName>
        <fullName evidence="5">Zinc ribbon domain-containing protein</fullName>
    </recommendedName>
</protein>
<comment type="caution">
    <text evidence="3">The sequence shown here is derived from an EMBL/GenBank/DDBJ whole genome shotgun (WGS) entry which is preliminary data.</text>
</comment>
<feature type="compositionally biased region" description="Basic and acidic residues" evidence="1">
    <location>
        <begin position="107"/>
        <end position="117"/>
    </location>
</feature>
<evidence type="ECO:0000256" key="1">
    <source>
        <dbReference type="SAM" id="MobiDB-lite"/>
    </source>
</evidence>
<feature type="transmembrane region" description="Helical" evidence="2">
    <location>
        <begin position="299"/>
        <end position="322"/>
    </location>
</feature>
<feature type="transmembrane region" description="Helical" evidence="2">
    <location>
        <begin position="256"/>
        <end position="279"/>
    </location>
</feature>
<accession>A0ABX9QBS8</accession>
<feature type="region of interest" description="Disordered" evidence="1">
    <location>
        <begin position="52"/>
        <end position="174"/>
    </location>
</feature>
<feature type="compositionally biased region" description="Low complexity" evidence="1">
    <location>
        <begin position="129"/>
        <end position="141"/>
    </location>
</feature>
<evidence type="ECO:0008006" key="5">
    <source>
        <dbReference type="Google" id="ProtNLM"/>
    </source>
</evidence>
<feature type="transmembrane region" description="Helical" evidence="2">
    <location>
        <begin position="224"/>
        <end position="244"/>
    </location>
</feature>
<feature type="region of interest" description="Disordered" evidence="1">
    <location>
        <begin position="1"/>
        <end position="23"/>
    </location>
</feature>
<keyword evidence="4" id="KW-1185">Reference proteome</keyword>
<feature type="compositionally biased region" description="Basic and acidic residues" evidence="1">
    <location>
        <begin position="161"/>
        <end position="173"/>
    </location>
</feature>
<keyword evidence="2" id="KW-0472">Membrane</keyword>
<keyword evidence="2" id="KW-0812">Transmembrane</keyword>
<keyword evidence="2" id="KW-1133">Transmembrane helix</keyword>
<dbReference type="Proteomes" id="UP000278907">
    <property type="component" value="Unassembled WGS sequence"/>
</dbReference>
<reference evidence="3 4" key="1">
    <citation type="submission" date="2018-09" db="EMBL/GenBank/DDBJ databases">
        <authorList>
            <person name="Livingstone P.G."/>
            <person name="Whitworth D.E."/>
        </authorList>
    </citation>
    <scope>NUCLEOTIDE SEQUENCE [LARGE SCALE GENOMIC DNA]</scope>
    <source>
        <strain evidence="3 4">CA031B</strain>
    </source>
</reference>
<dbReference type="RefSeq" id="WP_120583896.1">
    <property type="nucleotide sequence ID" value="NZ_RAWI01000267.1"/>
</dbReference>
<evidence type="ECO:0000313" key="4">
    <source>
        <dbReference type="Proteomes" id="UP000278907"/>
    </source>
</evidence>
<proteinExistence type="predicted"/>
<evidence type="ECO:0000256" key="2">
    <source>
        <dbReference type="SAM" id="Phobius"/>
    </source>
</evidence>
<feature type="compositionally biased region" description="Low complexity" evidence="1">
    <location>
        <begin position="60"/>
        <end position="74"/>
    </location>
</feature>
<sequence length="327" mass="34317">MTAAREGREDAGPFPPPGAPALNCPGCKSKVADDTAICPECDYIIDKSFLAGAEEESGGDESTGVGPQPKARPSAPVPRARPAPTRSKPGVKAATPPAGDDSTNVRSMDDIAKERAQRPPTRSGPAAKAAPGRSTAARRAPAPVPRDEDDLDSDGGSPDPWARDSRDSSRSPIEDPEVLLADARNFLGELEGSDRIAFWGAALVVLSCFMPWKETAADGDFLGLISLGFISFLFAVSTMVFIGIRVRNVMAWVNPMLPWGAQTASSVICLVWSLIFLKISSDTTLVPSPLGNSEMMNSSPSIGCFLGVLGAVVALLGSLMGLRRPAE</sequence>
<organism evidence="3 4">
    <name type="scientific">Corallococcus praedator</name>
    <dbReference type="NCBI Taxonomy" id="2316724"/>
    <lineage>
        <taxon>Bacteria</taxon>
        <taxon>Pseudomonadati</taxon>
        <taxon>Myxococcota</taxon>
        <taxon>Myxococcia</taxon>
        <taxon>Myxococcales</taxon>
        <taxon>Cystobacterineae</taxon>
        <taxon>Myxococcaceae</taxon>
        <taxon>Corallococcus</taxon>
    </lineage>
</organism>
<name>A0ABX9QBS8_9BACT</name>
<dbReference type="EMBL" id="RAWI01000267">
    <property type="protein sequence ID" value="RKH99100.1"/>
    <property type="molecule type" value="Genomic_DNA"/>
</dbReference>
<gene>
    <name evidence="3" type="ORF">D7Y13_28185</name>
</gene>
<feature type="transmembrane region" description="Helical" evidence="2">
    <location>
        <begin position="196"/>
        <end position="212"/>
    </location>
</feature>
<evidence type="ECO:0000313" key="3">
    <source>
        <dbReference type="EMBL" id="RKH99100.1"/>
    </source>
</evidence>